<dbReference type="PANTHER" id="PTHR11473:SF24">
    <property type="entry name" value="PHENYLALANINE-4-HYDROXYLASE"/>
    <property type="match status" value="1"/>
</dbReference>
<dbReference type="FunFam" id="1.10.800.10:FF:000002">
    <property type="entry name" value="Tyrosine 3-monooxygenase"/>
    <property type="match status" value="1"/>
</dbReference>
<keyword evidence="22" id="KW-1185">Reference proteome</keyword>
<protein>
    <recommendedName>
        <fullName evidence="7">Phenylalanine-4-hydroxylase</fullName>
        <ecNumber evidence="6">1.14.16.1</ecNumber>
    </recommendedName>
    <alternativeName>
        <fullName evidence="15">Phe-4-monooxygenase</fullName>
    </alternativeName>
</protein>
<evidence type="ECO:0000256" key="12">
    <source>
        <dbReference type="ARBA" id="ARBA00023004"/>
    </source>
</evidence>
<evidence type="ECO:0000256" key="10">
    <source>
        <dbReference type="ARBA" id="ARBA00022723"/>
    </source>
</evidence>
<dbReference type="Gene3D" id="3.30.70.260">
    <property type="match status" value="1"/>
</dbReference>
<evidence type="ECO:0000256" key="18">
    <source>
        <dbReference type="SAM" id="MobiDB-lite"/>
    </source>
</evidence>
<dbReference type="EC" id="1.14.16.1" evidence="6"/>
<dbReference type="PANTHER" id="PTHR11473">
    <property type="entry name" value="AROMATIC AMINO ACID HYDROXYLASE"/>
    <property type="match status" value="1"/>
</dbReference>
<feature type="binding site" evidence="17">
    <location>
        <position position="296"/>
    </location>
    <ligand>
        <name>Fe cation</name>
        <dbReference type="ChEBI" id="CHEBI:24875"/>
    </ligand>
</feature>
<dbReference type="GO" id="GO:0006559">
    <property type="term" value="P:L-phenylalanine catabolic process"/>
    <property type="evidence" value="ECO:0007669"/>
    <property type="project" value="UniProtKB-KW"/>
</dbReference>
<evidence type="ECO:0000256" key="13">
    <source>
        <dbReference type="ARBA" id="ARBA00023033"/>
    </source>
</evidence>
<keyword evidence="8" id="KW-0021">Allosteric enzyme</keyword>
<evidence type="ECO:0000259" key="20">
    <source>
        <dbReference type="PROSITE" id="PS51671"/>
    </source>
</evidence>
<keyword evidence="14" id="KW-0585">Phenylalanine catabolism</keyword>
<dbReference type="Proteomes" id="UP001174136">
    <property type="component" value="Unassembled WGS sequence"/>
</dbReference>
<dbReference type="InterPro" id="IPR002912">
    <property type="entry name" value="ACT_dom"/>
</dbReference>
<evidence type="ECO:0000256" key="9">
    <source>
        <dbReference type="ARBA" id="ARBA00022553"/>
    </source>
</evidence>
<keyword evidence="9" id="KW-0597">Phosphoprotein</keyword>
<evidence type="ECO:0000256" key="2">
    <source>
        <dbReference type="ARBA" id="ARBA00001954"/>
    </source>
</evidence>
<keyword evidence="10 17" id="KW-0479">Metal-binding</keyword>
<sequence>MFKLAGVRWGGQASGQEGLNRVMKRRGSMYLEEDTDRSEVFSCIFSVKEEVGALAKTLRLFEEKGINLTHIESRPSRNNKEEYEFFINVDSSCSQALDQVIDGLRTQISGQLHELSRNKQKDTVPWFPNDIQDLDRFANQILSYGSELDSDHPGFTDPVYRSRRKQFADIAYNYRHGQVIPKVEYTEEEKATWGTVFKELKTLYPTHACREHNRVFPLLEKYCGYRQDNIPQLEEISRFLQSCTGFRLRPVAGLLSSRDFLAGLAFRVFHSTQYIRHASKPMYTPEPDICHELLGHVPLFADPSFAQFSQEIGLASLGAPDEFIEKLATVYWFTVEFGLCKQGSEIKAYGAGLLSSFGELQYSLTDKPQLCPFEPEKTSLQKYPITEFQPIYFVAESFEDAKERVRKFAATIPRPFTVRYNAYTQSIEVLDNTQQLRNLAENINSPMKTDGAVQSAPFGGRRQSLMEDARRERAGGSAAPGPCGGPPCGDGGLGSETKDDRVVLNLVVALSHEKSSGFFKTGKIFETFEAKLLHIESRPARKVKNSMLVDLEFFIRCEVHGSDLDVFINSLRRVVDDVRTFPEERVPWFPRKMKDLDRCHLLITKFDPDVDKDHPGFSDPEYRKRRAFLSELAFSYKQGEPLPTVEYTAEEVSTWREVYSTLRSIYPGMACRQFLDALQQLERECGYGEDRIPQLQEVSAFLKEKTGFQLRPAAGLLSARDFLASLAFRVFQCTQYIRHASTPMHSPEPDCCHELLGHVPMLADKEFAEFSQEIGLASLGVSDEDIEKLSTLYWFTLEFGLCKQNGALKAYGAGLLSSYGELVYALSNEPECRPFEPEETCVQPYQDQTYQPVYFVSESFEDAKVKIRKFSAKINRPFSVRYDPFTCTVEVLDQPDKIQNTLRQMKEDLRILHSALEKLA</sequence>
<organism evidence="21 22">
    <name type="scientific">Merluccius polli</name>
    <name type="common">Benguela hake</name>
    <name type="synonym">Merluccius cadenati</name>
    <dbReference type="NCBI Taxonomy" id="89951"/>
    <lineage>
        <taxon>Eukaryota</taxon>
        <taxon>Metazoa</taxon>
        <taxon>Chordata</taxon>
        <taxon>Craniata</taxon>
        <taxon>Vertebrata</taxon>
        <taxon>Euteleostomi</taxon>
        <taxon>Actinopterygii</taxon>
        <taxon>Neopterygii</taxon>
        <taxon>Teleostei</taxon>
        <taxon>Neoteleostei</taxon>
        <taxon>Acanthomorphata</taxon>
        <taxon>Zeiogadaria</taxon>
        <taxon>Gadariae</taxon>
        <taxon>Gadiformes</taxon>
        <taxon>Gadoidei</taxon>
        <taxon>Merlucciidae</taxon>
        <taxon>Merluccius</taxon>
    </lineage>
</organism>
<evidence type="ECO:0000256" key="1">
    <source>
        <dbReference type="ARBA" id="ARBA00001060"/>
    </source>
</evidence>
<dbReference type="CDD" id="cd03347">
    <property type="entry name" value="eu_PheOH"/>
    <property type="match status" value="1"/>
</dbReference>
<feature type="domain" description="ACT" evidence="20">
    <location>
        <begin position="42"/>
        <end position="120"/>
    </location>
</feature>
<comment type="subunit">
    <text evidence="5">Homodimer and homotetramer.</text>
</comment>
<evidence type="ECO:0000256" key="4">
    <source>
        <dbReference type="ARBA" id="ARBA00009712"/>
    </source>
</evidence>
<dbReference type="InterPro" id="IPR045865">
    <property type="entry name" value="ACT-like_dom_sf"/>
</dbReference>
<feature type="binding site" evidence="17">
    <location>
        <position position="336"/>
    </location>
    <ligand>
        <name>Fe cation</name>
        <dbReference type="ChEBI" id="CHEBI:24875"/>
    </ligand>
</feature>
<dbReference type="GO" id="GO:0005506">
    <property type="term" value="F:iron ion binding"/>
    <property type="evidence" value="ECO:0007669"/>
    <property type="project" value="InterPro"/>
</dbReference>
<evidence type="ECO:0000313" key="21">
    <source>
        <dbReference type="EMBL" id="KAK0139412.1"/>
    </source>
</evidence>
<dbReference type="NCBIfam" id="TIGR01268">
    <property type="entry name" value="Phe4hydrox_tetr"/>
    <property type="match status" value="1"/>
</dbReference>
<dbReference type="InterPro" id="IPR001273">
    <property type="entry name" value="ArAA_hydroxylase"/>
</dbReference>
<comment type="pathway">
    <text evidence="3">Amino-acid degradation; L-phenylalanine degradation; acetoacetate and fumarate from L-phenylalanine: step 1/6.</text>
</comment>
<evidence type="ECO:0000256" key="17">
    <source>
        <dbReference type="PIRSR" id="PIRSR601273-2"/>
    </source>
</evidence>
<dbReference type="SUPFAM" id="SSF55021">
    <property type="entry name" value="ACT-like"/>
    <property type="match status" value="2"/>
</dbReference>
<dbReference type="PROSITE" id="PS51671">
    <property type="entry name" value="ACT"/>
    <property type="match status" value="1"/>
</dbReference>
<dbReference type="PRINTS" id="PR00372">
    <property type="entry name" value="FYWHYDRXLASE"/>
</dbReference>
<dbReference type="InterPro" id="IPR005961">
    <property type="entry name" value="Phe-4-hydroxylase_tetra"/>
</dbReference>
<dbReference type="Gene3D" id="1.10.800.10">
    <property type="entry name" value="Aromatic amino acid hydroxylase"/>
    <property type="match status" value="2"/>
</dbReference>
<dbReference type="AlphaFoldDB" id="A0AA47MG23"/>
<dbReference type="PROSITE" id="PS51410">
    <property type="entry name" value="BH4_AAA_HYDROXYL_2"/>
    <property type="match status" value="2"/>
</dbReference>
<dbReference type="Pfam" id="PF21417">
    <property type="entry name" value="TH_ACT"/>
    <property type="match status" value="1"/>
</dbReference>
<feature type="domain" description="Biopterin-dependent aromatic amino acid hydroxylase family profile" evidence="19">
    <location>
        <begin position="112"/>
        <end position="458"/>
    </location>
</feature>
<dbReference type="Pfam" id="PF01842">
    <property type="entry name" value="ACT"/>
    <property type="match status" value="1"/>
</dbReference>
<dbReference type="InterPro" id="IPR049321">
    <property type="entry name" value="TH_ACT"/>
</dbReference>
<proteinExistence type="inferred from homology"/>
<dbReference type="EMBL" id="JAOPHQ010004388">
    <property type="protein sequence ID" value="KAK0139412.1"/>
    <property type="molecule type" value="Genomic_DNA"/>
</dbReference>
<dbReference type="GO" id="GO:0004505">
    <property type="term" value="F:phenylalanine 4-monooxygenase activity"/>
    <property type="evidence" value="ECO:0007669"/>
    <property type="project" value="UniProtKB-EC"/>
</dbReference>
<dbReference type="Pfam" id="PF00351">
    <property type="entry name" value="Biopterin_H"/>
    <property type="match status" value="2"/>
</dbReference>
<comment type="function">
    <text evidence="16">Catalyzes the hydroxylation of L-phenylalanine to L-tyrosine.</text>
</comment>
<dbReference type="FunFam" id="1.10.800.10:FF:000003">
    <property type="entry name" value="Phenylalanine-4-hydroxylase"/>
    <property type="match status" value="1"/>
</dbReference>
<accession>A0AA47MG23</accession>
<evidence type="ECO:0000313" key="22">
    <source>
        <dbReference type="Proteomes" id="UP001174136"/>
    </source>
</evidence>
<evidence type="ECO:0000259" key="19">
    <source>
        <dbReference type="PROSITE" id="PS51410"/>
    </source>
</evidence>
<name>A0AA47MG23_MERPO</name>
<comment type="similarity">
    <text evidence="4">Belongs to the biopterin-dependent aromatic amino acid hydroxylase family.</text>
</comment>
<comment type="cofactor">
    <cofactor evidence="2 17">
        <name>Fe(2+)</name>
        <dbReference type="ChEBI" id="CHEBI:29033"/>
    </cofactor>
</comment>
<keyword evidence="13" id="KW-0503">Monooxygenase</keyword>
<evidence type="ECO:0000256" key="6">
    <source>
        <dbReference type="ARBA" id="ARBA00011995"/>
    </source>
</evidence>
<evidence type="ECO:0000256" key="8">
    <source>
        <dbReference type="ARBA" id="ARBA00022533"/>
    </source>
</evidence>
<evidence type="ECO:0000256" key="14">
    <source>
        <dbReference type="ARBA" id="ARBA00023232"/>
    </source>
</evidence>
<dbReference type="InterPro" id="IPR041912">
    <property type="entry name" value="Euk_PheOH_cat"/>
</dbReference>
<comment type="catalytic activity">
    <reaction evidence="1">
        <text>(6R)-L-erythro-5,6,7,8-tetrahydrobiopterin + L-phenylalanine + O2 = (4aS,6R)-4a-hydroxy-L-erythro-5,6,7,8-tetrahydrobiopterin + L-tyrosine</text>
        <dbReference type="Rhea" id="RHEA:20273"/>
        <dbReference type="ChEBI" id="CHEBI:15379"/>
        <dbReference type="ChEBI" id="CHEBI:15642"/>
        <dbReference type="ChEBI" id="CHEBI:58095"/>
        <dbReference type="ChEBI" id="CHEBI:58315"/>
        <dbReference type="ChEBI" id="CHEBI:59560"/>
        <dbReference type="EC" id="1.14.16.1"/>
    </reaction>
</comment>
<comment type="caution">
    <text evidence="21">The sequence shown here is derived from an EMBL/GenBank/DDBJ whole genome shotgun (WGS) entry which is preliminary data.</text>
</comment>
<keyword evidence="12 17" id="KW-0408">Iron</keyword>
<dbReference type="InterPro" id="IPR036329">
    <property type="entry name" value="Aro-AA_hydroxylase_C_sf"/>
</dbReference>
<dbReference type="InterPro" id="IPR036951">
    <property type="entry name" value="ArAA_hydroxylase_sf"/>
</dbReference>
<feature type="binding site" evidence="17">
    <location>
        <position position="291"/>
    </location>
    <ligand>
        <name>Fe cation</name>
        <dbReference type="ChEBI" id="CHEBI:24875"/>
    </ligand>
</feature>
<feature type="domain" description="Biopterin-dependent aromatic amino acid hydroxylase family profile" evidence="19">
    <location>
        <begin position="574"/>
        <end position="920"/>
    </location>
</feature>
<keyword evidence="11" id="KW-0560">Oxidoreductase</keyword>
<evidence type="ECO:0000256" key="5">
    <source>
        <dbReference type="ARBA" id="ARBA00011839"/>
    </source>
</evidence>
<gene>
    <name evidence="21" type="primary">Pah</name>
    <name evidence="21" type="ORF">N1851_023869</name>
</gene>
<reference evidence="21" key="1">
    <citation type="journal article" date="2023" name="Front. Mar. Sci.">
        <title>A new Merluccius polli reference genome to investigate the effects of global change in West African waters.</title>
        <authorList>
            <person name="Mateo J.L."/>
            <person name="Blanco-Fernandez C."/>
            <person name="Garcia-Vazquez E."/>
            <person name="Machado-Schiaffino G."/>
        </authorList>
    </citation>
    <scope>NUCLEOTIDE SEQUENCE</scope>
    <source>
        <strain evidence="21">C29</strain>
        <tissue evidence="21">Fin</tissue>
    </source>
</reference>
<dbReference type="InterPro" id="IPR018301">
    <property type="entry name" value="ArAA_hydroxylase_Fe/CU_BS"/>
</dbReference>
<evidence type="ECO:0000256" key="15">
    <source>
        <dbReference type="ARBA" id="ARBA00029922"/>
    </source>
</evidence>
<evidence type="ECO:0000256" key="3">
    <source>
        <dbReference type="ARBA" id="ARBA00005088"/>
    </source>
</evidence>
<evidence type="ECO:0000256" key="7">
    <source>
        <dbReference type="ARBA" id="ARBA00020276"/>
    </source>
</evidence>
<dbReference type="PROSITE" id="PS00367">
    <property type="entry name" value="BH4_AAA_HYDROXYL_1"/>
    <property type="match status" value="2"/>
</dbReference>
<dbReference type="SUPFAM" id="SSF56534">
    <property type="entry name" value="Aromatic aminoacid monoxygenases, catalytic and oligomerization domains"/>
    <property type="match status" value="2"/>
</dbReference>
<evidence type="ECO:0000256" key="11">
    <source>
        <dbReference type="ARBA" id="ARBA00023002"/>
    </source>
</evidence>
<evidence type="ECO:0000256" key="16">
    <source>
        <dbReference type="ARBA" id="ARBA00058511"/>
    </source>
</evidence>
<dbReference type="InterPro" id="IPR019774">
    <property type="entry name" value="Aromatic-AA_hydroxylase_C"/>
</dbReference>
<feature type="region of interest" description="Disordered" evidence="18">
    <location>
        <begin position="468"/>
        <end position="494"/>
    </location>
</feature>